<evidence type="ECO:0000256" key="1">
    <source>
        <dbReference type="ARBA" id="ARBA00006096"/>
    </source>
</evidence>
<dbReference type="InterPro" id="IPR000667">
    <property type="entry name" value="Peptidase_S13"/>
</dbReference>
<dbReference type="PRINTS" id="PR00922">
    <property type="entry name" value="DADACBPTASE3"/>
</dbReference>
<comment type="caution">
    <text evidence="3">The sequence shown here is derived from an EMBL/GenBank/DDBJ whole genome shotgun (WGS) entry which is preliminary data.</text>
</comment>
<dbReference type="SUPFAM" id="SSF56601">
    <property type="entry name" value="beta-lactamase/transpeptidase-like"/>
    <property type="match status" value="1"/>
</dbReference>
<evidence type="ECO:0000256" key="2">
    <source>
        <dbReference type="ARBA" id="ARBA00022801"/>
    </source>
</evidence>
<keyword evidence="3" id="KW-0645">Protease</keyword>
<evidence type="ECO:0000313" key="4">
    <source>
        <dbReference type="Proteomes" id="UP001236507"/>
    </source>
</evidence>
<keyword evidence="4" id="KW-1185">Reference proteome</keyword>
<proteinExistence type="inferred from homology"/>
<keyword evidence="2 3" id="KW-0378">Hydrolase</keyword>
<evidence type="ECO:0000313" key="3">
    <source>
        <dbReference type="EMBL" id="MDI9857624.1"/>
    </source>
</evidence>
<dbReference type="NCBIfam" id="TIGR00666">
    <property type="entry name" value="PBP4"/>
    <property type="match status" value="1"/>
</dbReference>
<protein>
    <submittedName>
        <fullName evidence="3">D-alanyl-D-alanine carboxypeptidase/D-alanyl-D-alanine-endopeptidase</fullName>
        <ecNumber evidence="3">3.4.16.4</ecNumber>
    </submittedName>
</protein>
<dbReference type="Proteomes" id="UP001236507">
    <property type="component" value="Unassembled WGS sequence"/>
</dbReference>
<dbReference type="Gene3D" id="3.40.710.10">
    <property type="entry name" value="DD-peptidase/beta-lactamase superfamily"/>
    <property type="match status" value="1"/>
</dbReference>
<dbReference type="PANTHER" id="PTHR30023">
    <property type="entry name" value="D-ALANYL-D-ALANINE CARBOXYPEPTIDASE"/>
    <property type="match status" value="1"/>
</dbReference>
<organism evidence="3 4">
    <name type="scientific">Flectobacillus roseus</name>
    <dbReference type="NCBI Taxonomy" id="502259"/>
    <lineage>
        <taxon>Bacteria</taxon>
        <taxon>Pseudomonadati</taxon>
        <taxon>Bacteroidota</taxon>
        <taxon>Cytophagia</taxon>
        <taxon>Cytophagales</taxon>
        <taxon>Flectobacillaceae</taxon>
        <taxon>Flectobacillus</taxon>
    </lineage>
</organism>
<dbReference type="GO" id="GO:0009002">
    <property type="term" value="F:serine-type D-Ala-D-Ala carboxypeptidase activity"/>
    <property type="evidence" value="ECO:0007669"/>
    <property type="project" value="UniProtKB-EC"/>
</dbReference>
<dbReference type="Pfam" id="PF02113">
    <property type="entry name" value="Peptidase_S13"/>
    <property type="match status" value="1"/>
</dbReference>
<dbReference type="EMBL" id="JASHIF010000002">
    <property type="protein sequence ID" value="MDI9857624.1"/>
    <property type="molecule type" value="Genomic_DNA"/>
</dbReference>
<dbReference type="Gene3D" id="3.50.80.20">
    <property type="entry name" value="D-Ala-D-Ala carboxypeptidase C, peptidase S13"/>
    <property type="match status" value="1"/>
</dbReference>
<comment type="similarity">
    <text evidence="1">Belongs to the peptidase S13 family.</text>
</comment>
<dbReference type="InterPro" id="IPR012338">
    <property type="entry name" value="Beta-lactam/transpept-like"/>
</dbReference>
<dbReference type="RefSeq" id="WP_283342968.1">
    <property type="nucleotide sequence ID" value="NZ_JASHIF010000002.1"/>
</dbReference>
<accession>A0ABT6Y234</accession>
<gene>
    <name evidence="3" type="primary">dacB</name>
    <name evidence="3" type="ORF">QM524_00250</name>
</gene>
<name>A0ABT6Y234_9BACT</name>
<keyword evidence="3" id="KW-0121">Carboxypeptidase</keyword>
<dbReference type="EC" id="3.4.16.4" evidence="3"/>
<reference evidence="3 4" key="1">
    <citation type="submission" date="2023-05" db="EMBL/GenBank/DDBJ databases">
        <title>Novel species of genus Flectobacillus isolated from stream in China.</title>
        <authorList>
            <person name="Lu H."/>
        </authorList>
    </citation>
    <scope>NUCLEOTIDE SEQUENCE [LARGE SCALE GENOMIC DNA]</scope>
    <source>
        <strain evidence="3 4">KCTC 42575</strain>
    </source>
</reference>
<sequence>MKLLALLLSHWLFSLQSSDSLTLKWQTQVNRRLDSLSNSPFLQTGMVGMSVKSAKTGKSVISFQAKKSLAPASTMKLLSTATALMTLGDSFMYQTTLEYSGSIVDSVLNGNVYIKGNGDPSLGSWRFKNQPDYKQLLDAWAMKVKALGIKKINGRIMGDASFFNANVIPNTWIWGDMGNYYGAGCYGLNINENLFWVTFQPKGYMESAGFVKTAPDLPYLTKINKVLTDRAGTGDQVMIYSTPYQDAILMEGFVPQGSSFSVKGSIPDPAFYMAFALSKKCEELGIQIQEGPTSTLELDKRYLTHSKPSGTMTIATQNSPSLKELVKACNYQSINLYAEAFLKTPSVLLNMGNGTSDAVKGFEQIWRAKGLNMQGLKMKDGSGLSPSNAVTTDIMTDVLSIMTNEKSFNSYYESIPVVGVSGTVANLAKKSKAAGNIHAKSGSIEGVRAYGGYFTASNGELYCFSIIFNKYDSSYGNATKELEKLMIMLTDL</sequence>
<dbReference type="PANTHER" id="PTHR30023:SF0">
    <property type="entry name" value="PENICILLIN-SENSITIVE CARBOXYPEPTIDASE A"/>
    <property type="match status" value="1"/>
</dbReference>